<dbReference type="AlphaFoldDB" id="A0AAN7SR73"/>
<organism evidence="2 3">
    <name type="scientific">Aquatica leii</name>
    <dbReference type="NCBI Taxonomy" id="1421715"/>
    <lineage>
        <taxon>Eukaryota</taxon>
        <taxon>Metazoa</taxon>
        <taxon>Ecdysozoa</taxon>
        <taxon>Arthropoda</taxon>
        <taxon>Hexapoda</taxon>
        <taxon>Insecta</taxon>
        <taxon>Pterygota</taxon>
        <taxon>Neoptera</taxon>
        <taxon>Endopterygota</taxon>
        <taxon>Coleoptera</taxon>
        <taxon>Polyphaga</taxon>
        <taxon>Elateriformia</taxon>
        <taxon>Elateroidea</taxon>
        <taxon>Lampyridae</taxon>
        <taxon>Luciolinae</taxon>
        <taxon>Aquatica</taxon>
    </lineage>
</organism>
<keyword evidence="1" id="KW-0472">Membrane</keyword>
<dbReference type="Proteomes" id="UP001353858">
    <property type="component" value="Unassembled WGS sequence"/>
</dbReference>
<proteinExistence type="predicted"/>
<dbReference type="InterPro" id="IPR031874">
    <property type="entry name" value="Cuticle_Acp1"/>
</dbReference>
<name>A0AAN7SR73_9COLE</name>
<evidence type="ECO:0000313" key="3">
    <source>
        <dbReference type="Proteomes" id="UP001353858"/>
    </source>
</evidence>
<dbReference type="Pfam" id="PF15955">
    <property type="entry name" value="Cuticle_4"/>
    <property type="match status" value="1"/>
</dbReference>
<keyword evidence="1" id="KW-0812">Transmembrane</keyword>
<keyword evidence="1" id="KW-1133">Transmembrane helix</keyword>
<feature type="transmembrane region" description="Helical" evidence="1">
    <location>
        <begin position="143"/>
        <end position="161"/>
    </location>
</feature>
<comment type="caution">
    <text evidence="2">The sequence shown here is derived from an EMBL/GenBank/DDBJ whole genome shotgun (WGS) entry which is preliminary data.</text>
</comment>
<evidence type="ECO:0000256" key="1">
    <source>
        <dbReference type="SAM" id="Phobius"/>
    </source>
</evidence>
<evidence type="ECO:0000313" key="2">
    <source>
        <dbReference type="EMBL" id="KAK4879885.1"/>
    </source>
</evidence>
<protein>
    <submittedName>
        <fullName evidence="2">Uncharacterized protein</fullName>
    </submittedName>
</protein>
<dbReference type="EMBL" id="JARPUR010000003">
    <property type="protein sequence ID" value="KAK4879885.1"/>
    <property type="molecule type" value="Genomic_DNA"/>
</dbReference>
<reference evidence="3" key="1">
    <citation type="submission" date="2023-01" db="EMBL/GenBank/DDBJ databases">
        <title>Key to firefly adult light organ development and bioluminescence: homeobox transcription factors regulate luciferase expression and transportation to peroxisome.</title>
        <authorList>
            <person name="Fu X."/>
        </authorList>
    </citation>
    <scope>NUCLEOTIDE SEQUENCE [LARGE SCALE GENOMIC DNA]</scope>
</reference>
<accession>A0AAN7SR73</accession>
<keyword evidence="3" id="KW-1185">Reference proteome</keyword>
<sequence>MNTTHYGEHCIKPDLDKTEYAAQKEIFLNSLNRSVQEIIDLEKRTREQANYNDINTALVANSFNEPIALENKENSCKELELSKETLVNEPTNTVTGNVKFNVNTRPNQVLRSQIDFSIKGDCSLINSIISSKFTEEISTNMKFALIVLFAVLAVASAQFYHPYGYDYGYPHAYGHLYRSAHLVAPAVQTGYVAATRGSLHTAPLPEGPFAVSHHINTAPAPGTF</sequence>
<gene>
    <name evidence="2" type="ORF">RN001_008031</name>
</gene>